<dbReference type="Gene3D" id="3.30.1330.40">
    <property type="entry name" value="RutC-like"/>
    <property type="match status" value="1"/>
</dbReference>
<dbReference type="OrthoDB" id="9806350at2"/>
<dbReference type="InterPro" id="IPR035959">
    <property type="entry name" value="RutC-like_sf"/>
</dbReference>
<dbReference type="PANTHER" id="PTHR43760">
    <property type="entry name" value="ENDORIBONUCLEASE-RELATED"/>
    <property type="match status" value="1"/>
</dbReference>
<keyword evidence="3" id="KW-1185">Reference proteome</keyword>
<evidence type="ECO:0000313" key="2">
    <source>
        <dbReference type="EMBL" id="RCS23480.1"/>
    </source>
</evidence>
<accession>A0A368K627</accession>
<dbReference type="RefSeq" id="WP_114441097.1">
    <property type="nucleotide sequence ID" value="NZ_QOZG01000005.1"/>
</dbReference>
<dbReference type="EMBL" id="QOZG01000005">
    <property type="protein sequence ID" value="RCS23480.1"/>
    <property type="molecule type" value="Genomic_DNA"/>
</dbReference>
<dbReference type="SUPFAM" id="SSF55298">
    <property type="entry name" value="YjgF-like"/>
    <property type="match status" value="1"/>
</dbReference>
<reference evidence="2 3" key="1">
    <citation type="submission" date="2018-07" db="EMBL/GenBank/DDBJ databases">
        <title>The draft genome of Phyllobacterium salinisoli.</title>
        <authorList>
            <person name="Liu L."/>
            <person name="Li L."/>
            <person name="Zhang X."/>
            <person name="Liang L."/>
        </authorList>
    </citation>
    <scope>NUCLEOTIDE SEQUENCE [LARGE SCALE GENOMIC DNA]</scope>
    <source>
        <strain evidence="2 3">LLAN61</strain>
    </source>
</reference>
<name>A0A368K627_9HYPH</name>
<feature type="domain" description="Endoribonuclease L-PSP/chorismate mutase-like" evidence="1">
    <location>
        <begin position="23"/>
        <end position="150"/>
    </location>
</feature>
<organism evidence="2 3">
    <name type="scientific">Phyllobacterium salinisoli</name>
    <dbReference type="NCBI Taxonomy" id="1899321"/>
    <lineage>
        <taxon>Bacteria</taxon>
        <taxon>Pseudomonadati</taxon>
        <taxon>Pseudomonadota</taxon>
        <taxon>Alphaproteobacteria</taxon>
        <taxon>Hyphomicrobiales</taxon>
        <taxon>Phyllobacteriaceae</taxon>
        <taxon>Phyllobacterium</taxon>
    </lineage>
</organism>
<dbReference type="InterPro" id="IPR013813">
    <property type="entry name" value="Endoribo_LPSP/chorism_mut-like"/>
</dbReference>
<evidence type="ECO:0000313" key="3">
    <source>
        <dbReference type="Proteomes" id="UP000253420"/>
    </source>
</evidence>
<dbReference type="AlphaFoldDB" id="A0A368K627"/>
<protein>
    <submittedName>
        <fullName evidence="2">RidA family protein</fullName>
    </submittedName>
</protein>
<sequence>MTGVRVNQSSIIADANQSSPYERLSSLGITLPAAPPPIANFVTHVQEGNILYLSGQGPREENGLLYSGKVGIDVSTEEAYGHARLTGINLLAVMHAALGDLGRVKRVVKLLGMVNAAPDFEDHPNVINGCSDLFMEVFGEAGQHARSAVGFGSLPGNITVEIEAIVALR</sequence>
<dbReference type="CDD" id="cd02199">
    <property type="entry name" value="YjgF_YER057c_UK114_like_1"/>
    <property type="match status" value="1"/>
</dbReference>
<evidence type="ECO:0000259" key="1">
    <source>
        <dbReference type="Pfam" id="PF14588"/>
    </source>
</evidence>
<comment type="caution">
    <text evidence="2">The sequence shown here is derived from an EMBL/GenBank/DDBJ whole genome shotgun (WGS) entry which is preliminary data.</text>
</comment>
<dbReference type="PANTHER" id="PTHR43760:SF1">
    <property type="entry name" value="ENDORIBONUCLEASE L-PSP_CHORISMATE MUTASE-LIKE DOMAIN-CONTAINING PROTEIN"/>
    <property type="match status" value="1"/>
</dbReference>
<dbReference type="Pfam" id="PF14588">
    <property type="entry name" value="YjgF_endoribonc"/>
    <property type="match status" value="1"/>
</dbReference>
<proteinExistence type="predicted"/>
<gene>
    <name evidence="2" type="ORF">DUT91_14525</name>
</gene>
<dbReference type="Proteomes" id="UP000253420">
    <property type="component" value="Unassembled WGS sequence"/>
</dbReference>